<proteinExistence type="predicted"/>
<organism evidence="2 3">
    <name type="scientific">Niabella soli DSM 19437</name>
    <dbReference type="NCBI Taxonomy" id="929713"/>
    <lineage>
        <taxon>Bacteria</taxon>
        <taxon>Pseudomonadati</taxon>
        <taxon>Bacteroidota</taxon>
        <taxon>Chitinophagia</taxon>
        <taxon>Chitinophagales</taxon>
        <taxon>Chitinophagaceae</taxon>
        <taxon>Niabella</taxon>
    </lineage>
</organism>
<keyword evidence="1" id="KW-0732">Signal</keyword>
<sequence length="439" mass="48755">MIKKVTLFASVLFLGTVAFAQKYEAVKNALMLNKHDEAMKAFEKESANDKFYSKPEGYIIKAALYAGLSLDSAKAAEADKNRATAMEAFNKYKEADPGMKLLEDPIYKNAPYQLYAAYFNSGVADINTKNYESAYDKFKNVVDLSDVLIAKKINLPGPIDTNANYYAGILAETVKKVDEAAKYNARLADLKVHEPKDSTVYQSLVRYYAGKNDDANFEKYKALGKQLYPQSPFFSYSKLDFAIGGSSNFEEKIANLEKIVASSPDDYNANLALAEAIFQKLDQAKEGEPKPANAAELETKMIATLKKASTLKPTDMQPLLLMGDHYKAKADALEDVMRAAEKDMDAKGAKATAADKQKYADAKKAYIAQYALSSESFEKAADMLSKVNPLDNVQKRQYYIIAGNLAQYYFFVGQDAKGADKAKYSALEKKYDTLYKSLK</sequence>
<keyword evidence="3" id="KW-1185">Reference proteome</keyword>
<dbReference type="STRING" id="929713.NIASO_06755"/>
<feature type="signal peptide" evidence="1">
    <location>
        <begin position="1"/>
        <end position="20"/>
    </location>
</feature>
<dbReference type="HOGENOM" id="CLU_623785_0_0_10"/>
<evidence type="ECO:0000256" key="1">
    <source>
        <dbReference type="SAM" id="SignalP"/>
    </source>
</evidence>
<dbReference type="eggNOG" id="COG4783">
    <property type="taxonomic scope" value="Bacteria"/>
</dbReference>
<reference evidence="2 3" key="1">
    <citation type="submission" date="2013-12" db="EMBL/GenBank/DDBJ databases">
        <authorList>
            <consortium name="DOE Joint Genome Institute"/>
            <person name="Eisen J."/>
            <person name="Huntemann M."/>
            <person name="Han J."/>
            <person name="Chen A."/>
            <person name="Kyrpides N."/>
            <person name="Mavromatis K."/>
            <person name="Markowitz V."/>
            <person name="Palaniappan K."/>
            <person name="Ivanova N."/>
            <person name="Schaumberg A."/>
            <person name="Pati A."/>
            <person name="Liolios K."/>
            <person name="Nordberg H.P."/>
            <person name="Cantor M.N."/>
            <person name="Hua S.X."/>
            <person name="Woyke T."/>
        </authorList>
    </citation>
    <scope>NUCLEOTIDE SEQUENCE [LARGE SCALE GENOMIC DNA]</scope>
    <source>
        <strain evidence="3">DSM 19437</strain>
    </source>
</reference>
<gene>
    <name evidence="2" type="ORF">NIASO_06755</name>
</gene>
<protein>
    <recommendedName>
        <fullName evidence="4">Tetratricopeptide repeat protein</fullName>
    </recommendedName>
</protein>
<evidence type="ECO:0000313" key="3">
    <source>
        <dbReference type="Proteomes" id="UP000003586"/>
    </source>
</evidence>
<name>W0F7R9_9BACT</name>
<feature type="chain" id="PRO_5004789154" description="Tetratricopeptide repeat protein" evidence="1">
    <location>
        <begin position="21"/>
        <end position="439"/>
    </location>
</feature>
<dbReference type="SUPFAM" id="SSF48452">
    <property type="entry name" value="TPR-like"/>
    <property type="match status" value="1"/>
</dbReference>
<accession>W0F7R9</accession>
<evidence type="ECO:0000313" key="2">
    <source>
        <dbReference type="EMBL" id="AHF17396.1"/>
    </source>
</evidence>
<evidence type="ECO:0008006" key="4">
    <source>
        <dbReference type="Google" id="ProtNLM"/>
    </source>
</evidence>
<dbReference type="EMBL" id="CP007035">
    <property type="protein sequence ID" value="AHF17396.1"/>
    <property type="molecule type" value="Genomic_DNA"/>
</dbReference>
<dbReference type="InterPro" id="IPR011990">
    <property type="entry name" value="TPR-like_helical_dom_sf"/>
</dbReference>
<dbReference type="KEGG" id="nso:NIASO_06755"/>
<dbReference type="Gene3D" id="1.25.40.10">
    <property type="entry name" value="Tetratricopeptide repeat domain"/>
    <property type="match status" value="1"/>
</dbReference>
<dbReference type="Proteomes" id="UP000003586">
    <property type="component" value="Chromosome"/>
</dbReference>
<dbReference type="AlphaFoldDB" id="W0F7R9"/>
<dbReference type="RefSeq" id="WP_008585151.1">
    <property type="nucleotide sequence ID" value="NZ_CP007035.1"/>
</dbReference>